<dbReference type="Proteomes" id="UP001085076">
    <property type="component" value="Miscellaneous, Linkage group lg02"/>
</dbReference>
<organism evidence="2 3">
    <name type="scientific">Dioscorea zingiberensis</name>
    <dbReference type="NCBI Taxonomy" id="325984"/>
    <lineage>
        <taxon>Eukaryota</taxon>
        <taxon>Viridiplantae</taxon>
        <taxon>Streptophyta</taxon>
        <taxon>Embryophyta</taxon>
        <taxon>Tracheophyta</taxon>
        <taxon>Spermatophyta</taxon>
        <taxon>Magnoliopsida</taxon>
        <taxon>Liliopsida</taxon>
        <taxon>Dioscoreales</taxon>
        <taxon>Dioscoreaceae</taxon>
        <taxon>Dioscorea</taxon>
    </lineage>
</organism>
<feature type="region of interest" description="Disordered" evidence="1">
    <location>
        <begin position="180"/>
        <end position="215"/>
    </location>
</feature>
<feature type="compositionally biased region" description="Basic and acidic residues" evidence="1">
    <location>
        <begin position="180"/>
        <end position="196"/>
    </location>
</feature>
<proteinExistence type="predicted"/>
<reference evidence="2" key="2">
    <citation type="journal article" date="2022" name="Hortic Res">
        <title>The genome of Dioscorea zingiberensis sheds light on the biosynthesis, origin and evolution of the medicinally important diosgenin saponins.</title>
        <authorList>
            <person name="Li Y."/>
            <person name="Tan C."/>
            <person name="Li Z."/>
            <person name="Guo J."/>
            <person name="Li S."/>
            <person name="Chen X."/>
            <person name="Wang C."/>
            <person name="Dai X."/>
            <person name="Yang H."/>
            <person name="Song W."/>
            <person name="Hou L."/>
            <person name="Xu J."/>
            <person name="Tong Z."/>
            <person name="Xu A."/>
            <person name="Yuan X."/>
            <person name="Wang W."/>
            <person name="Yang Q."/>
            <person name="Chen L."/>
            <person name="Sun Z."/>
            <person name="Wang K."/>
            <person name="Pan B."/>
            <person name="Chen J."/>
            <person name="Bao Y."/>
            <person name="Liu F."/>
            <person name="Qi X."/>
            <person name="Gang D.R."/>
            <person name="Wen J."/>
            <person name="Li J."/>
        </authorList>
    </citation>
    <scope>NUCLEOTIDE SEQUENCE</scope>
    <source>
        <strain evidence="2">Dzin_1.0</strain>
    </source>
</reference>
<feature type="compositionally biased region" description="Basic and acidic residues" evidence="1">
    <location>
        <begin position="1"/>
        <end position="20"/>
    </location>
</feature>
<name>A0A9D5CZW5_9LILI</name>
<dbReference type="EMBL" id="JAGGNH010000002">
    <property type="protein sequence ID" value="KAJ0981458.1"/>
    <property type="molecule type" value="Genomic_DNA"/>
</dbReference>
<gene>
    <name evidence="2" type="ORF">J5N97_009713</name>
</gene>
<comment type="caution">
    <text evidence="2">The sequence shown here is derived from an EMBL/GenBank/DDBJ whole genome shotgun (WGS) entry which is preliminary data.</text>
</comment>
<dbReference type="AlphaFoldDB" id="A0A9D5CZW5"/>
<reference evidence="2" key="1">
    <citation type="submission" date="2021-03" db="EMBL/GenBank/DDBJ databases">
        <authorList>
            <person name="Li Z."/>
            <person name="Yang C."/>
        </authorList>
    </citation>
    <scope>NUCLEOTIDE SEQUENCE</scope>
    <source>
        <strain evidence="2">Dzin_1.0</strain>
        <tissue evidence="2">Leaf</tissue>
    </source>
</reference>
<feature type="compositionally biased region" description="Basic residues" evidence="1">
    <location>
        <begin position="24"/>
        <end position="34"/>
    </location>
</feature>
<accession>A0A9D5CZW5</accession>
<evidence type="ECO:0000256" key="1">
    <source>
        <dbReference type="SAM" id="MobiDB-lite"/>
    </source>
</evidence>
<evidence type="ECO:0000313" key="2">
    <source>
        <dbReference type="EMBL" id="KAJ0981458.1"/>
    </source>
</evidence>
<keyword evidence="3" id="KW-1185">Reference proteome</keyword>
<evidence type="ECO:0000313" key="3">
    <source>
        <dbReference type="Proteomes" id="UP001085076"/>
    </source>
</evidence>
<protein>
    <submittedName>
        <fullName evidence="2">Uncharacterized protein</fullName>
    </submittedName>
</protein>
<feature type="region of interest" description="Disordered" evidence="1">
    <location>
        <begin position="1"/>
        <end position="121"/>
    </location>
</feature>
<sequence length="215" mass="24842">MNMEGAIKKKNEIEARKEIPGKLNMRRKARKGIGHGREKPSRNLHTMKITPTRGGNISPTPRVYEETPKTTTPQLEKKTRRDEWKEVRSKRSRCLSNDSQASRPERPPPQRGSPPTLRTPAGTIQYTYHVQVEKGQPVLPWDDHQKIATYELQQLVATMVTDKPDKNCNRTKKAQEIKLEKGKAPMMEMDRAPVRNRERRTKGIIIREGTEYQEP</sequence>
<feature type="compositionally biased region" description="Basic and acidic residues" evidence="1">
    <location>
        <begin position="75"/>
        <end position="89"/>
    </location>
</feature>